<evidence type="ECO:0000256" key="1">
    <source>
        <dbReference type="ARBA" id="ARBA00010617"/>
    </source>
</evidence>
<name>A0ABT1HNL0_STRSD</name>
<dbReference type="SUPFAM" id="SSF48264">
    <property type="entry name" value="Cytochrome P450"/>
    <property type="match status" value="1"/>
</dbReference>
<dbReference type="PRINTS" id="PR00359">
    <property type="entry name" value="BP450"/>
</dbReference>
<reference evidence="4 5" key="1">
    <citation type="submission" date="2022-06" db="EMBL/GenBank/DDBJ databases">
        <title>Genomic Encyclopedia of Archaeal and Bacterial Type Strains, Phase II (KMG-II): from individual species to whole genera.</title>
        <authorList>
            <person name="Goeker M."/>
        </authorList>
    </citation>
    <scope>NUCLEOTIDE SEQUENCE [LARGE SCALE GENOMIC DNA]</scope>
    <source>
        <strain evidence="4 5">DSM 40477</strain>
    </source>
</reference>
<dbReference type="PROSITE" id="PS00086">
    <property type="entry name" value="CYTOCHROME_P450"/>
    <property type="match status" value="1"/>
</dbReference>
<feature type="region of interest" description="Disordered" evidence="3">
    <location>
        <begin position="1"/>
        <end position="23"/>
    </location>
</feature>
<dbReference type="Proteomes" id="UP001205311">
    <property type="component" value="Unassembled WGS sequence"/>
</dbReference>
<dbReference type="RefSeq" id="WP_253668054.1">
    <property type="nucleotide sequence ID" value="NZ_JAMTCP010000003.1"/>
</dbReference>
<dbReference type="InterPro" id="IPR002397">
    <property type="entry name" value="Cyt_P450_B"/>
</dbReference>
<dbReference type="EMBL" id="JAMTCP010000003">
    <property type="protein sequence ID" value="MCP2257075.1"/>
    <property type="molecule type" value="Genomic_DNA"/>
</dbReference>
<keyword evidence="2" id="KW-0408">Iron</keyword>
<dbReference type="PANTHER" id="PTHR46696:SF1">
    <property type="entry name" value="CYTOCHROME P450 YJIB-RELATED"/>
    <property type="match status" value="1"/>
</dbReference>
<proteinExistence type="inferred from homology"/>
<keyword evidence="5" id="KW-1185">Reference proteome</keyword>
<dbReference type="PANTHER" id="PTHR46696">
    <property type="entry name" value="P450, PUTATIVE (EUROFUNG)-RELATED"/>
    <property type="match status" value="1"/>
</dbReference>
<protein>
    <submittedName>
        <fullName evidence="4">Cytochrome P450</fullName>
    </submittedName>
</protein>
<accession>A0ABT1HNL0</accession>
<dbReference type="InterPro" id="IPR036396">
    <property type="entry name" value="Cyt_P450_sf"/>
</dbReference>
<dbReference type="Gene3D" id="1.10.630.10">
    <property type="entry name" value="Cytochrome P450"/>
    <property type="match status" value="1"/>
</dbReference>
<sequence>MTTAPRAGIDPFATTVRPPTPPRPLHAALRATGPVVRVDAPAGGPAWIVTDDTLARKVLTDPRVSKDPACAPHGWNPHTAGLEPRADERLSLTTLDGQAHAELRRAHAPLFSARRLGQFSEDITATARELLTALAATGDTVDLMADFTTRFPLTVLCDLLGVPRQHVDAAMAASRLMITDDVDQRTTAVAAFMDLAATALREGRHGLAAELRDRLPTHVTEDQLRYLIFALLFAGQLTTDASLGFLIARALGDDQAAVAGAADEVVEETLRLHPPAPFTLWRFTTSEIELAGTRIPAHAPILVDIQGINTDPHRPRAQDLTFGAGPHYCIGAHLAQMELRVVLEVLRADFPHARLAVPFAELRQIDFGGIQGSRLIALPVRLRG</sequence>
<dbReference type="Pfam" id="PF00067">
    <property type="entry name" value="p450"/>
    <property type="match status" value="2"/>
</dbReference>
<keyword evidence="2" id="KW-0560">Oxidoreductase</keyword>
<comment type="caution">
    <text evidence="4">The sequence shown here is derived from an EMBL/GenBank/DDBJ whole genome shotgun (WGS) entry which is preliminary data.</text>
</comment>
<dbReference type="InterPro" id="IPR017972">
    <property type="entry name" value="Cyt_P450_CS"/>
</dbReference>
<keyword evidence="2" id="KW-0479">Metal-binding</keyword>
<keyword evidence="2" id="KW-0349">Heme</keyword>
<evidence type="ECO:0000256" key="3">
    <source>
        <dbReference type="SAM" id="MobiDB-lite"/>
    </source>
</evidence>
<evidence type="ECO:0000313" key="4">
    <source>
        <dbReference type="EMBL" id="MCP2257075.1"/>
    </source>
</evidence>
<dbReference type="InterPro" id="IPR001128">
    <property type="entry name" value="Cyt_P450"/>
</dbReference>
<keyword evidence="2" id="KW-0503">Monooxygenase</keyword>
<comment type="similarity">
    <text evidence="1 2">Belongs to the cytochrome P450 family.</text>
</comment>
<dbReference type="PRINTS" id="PR00385">
    <property type="entry name" value="P450"/>
</dbReference>
<organism evidence="4 5">
    <name type="scientific">Streptoalloteichus tenebrarius (strain ATCC 17920 / DSM 40477 / JCM 4838 / CBS 697.72 / NBRC 16177 / NCIMB 11028 / NRRL B-12390 / A12253. 1 / ISP 5477)</name>
    <name type="common">Streptomyces tenebrarius</name>
    <dbReference type="NCBI Taxonomy" id="1933"/>
    <lineage>
        <taxon>Bacteria</taxon>
        <taxon>Bacillati</taxon>
        <taxon>Actinomycetota</taxon>
        <taxon>Actinomycetes</taxon>
        <taxon>Pseudonocardiales</taxon>
        <taxon>Pseudonocardiaceae</taxon>
        <taxon>Streptoalloteichus</taxon>
    </lineage>
</organism>
<evidence type="ECO:0000313" key="5">
    <source>
        <dbReference type="Proteomes" id="UP001205311"/>
    </source>
</evidence>
<gene>
    <name evidence="4" type="ORF">LX15_000760</name>
</gene>
<evidence type="ECO:0000256" key="2">
    <source>
        <dbReference type="RuleBase" id="RU000461"/>
    </source>
</evidence>